<dbReference type="AlphaFoldDB" id="A0A1F5X1H1"/>
<organism evidence="1 2">
    <name type="scientific">Candidatus Giovannonibacteria bacterium RIFCSPLOWO2_01_FULL_44_16</name>
    <dbReference type="NCBI Taxonomy" id="1798348"/>
    <lineage>
        <taxon>Bacteria</taxon>
        <taxon>Candidatus Giovannoniibacteriota</taxon>
    </lineage>
</organism>
<evidence type="ECO:0000313" key="2">
    <source>
        <dbReference type="Proteomes" id="UP000178046"/>
    </source>
</evidence>
<dbReference type="SUPFAM" id="SSF53756">
    <property type="entry name" value="UDP-Glycosyltransferase/glycogen phosphorylase"/>
    <property type="match status" value="1"/>
</dbReference>
<dbReference type="Proteomes" id="UP000178046">
    <property type="component" value="Unassembled WGS sequence"/>
</dbReference>
<proteinExistence type="predicted"/>
<evidence type="ECO:0000313" key="1">
    <source>
        <dbReference type="EMBL" id="OGF81748.1"/>
    </source>
</evidence>
<accession>A0A1F5X1H1</accession>
<dbReference type="EMBL" id="MFIA01000036">
    <property type="protein sequence ID" value="OGF81748.1"/>
    <property type="molecule type" value="Genomic_DNA"/>
</dbReference>
<sequence length="459" mass="52110">MNTKKNLKILIVADEGGQFFYYKGAVEELLKRGHNVSMLFAKGADTEFILGSLKQFQAVNPGFEFGAAYTPSSSMNMVLIKRRFSTYRRLLLAQGRPKFYSNRVIIYLPFFLRFAARHNLFYINAFIKSGIFGKWLGYVEEKIPPDKNIIAQLRALSPAVLVASTGDLSSTSPESEYLKAAKAVGIPTALSVVSWDHLETKVTIQIIPDILLVWNKIQAEEAEKCHWMPRSVIRIVGTMFFDVWFETRKSPPREEFCARYNIDPKKPILTYFSSSGVYGDEIEHLRKIYKAIEGLGIQLVIRPYPSYTKRKVYRRRLKFYRSPESSGVTLIPPSSLRPFTEDSAQIFYDTIYHSFAYIGIGNSGMIDGMLIGRPGITLIDDHYNDIQSESPHVKHLIASGALRVAKSIDSLRNIIKNLQTGKDGLEAKRQAFIKEYLRPMGIKVPVAQLIADEIEKLLK</sequence>
<comment type="caution">
    <text evidence="1">The sequence shown here is derived from an EMBL/GenBank/DDBJ whole genome shotgun (WGS) entry which is preliminary data.</text>
</comment>
<evidence type="ECO:0008006" key="3">
    <source>
        <dbReference type="Google" id="ProtNLM"/>
    </source>
</evidence>
<protein>
    <recommendedName>
        <fullName evidence="3">Glycosyltransferase subfamily 4-like N-terminal domain-containing protein</fullName>
    </recommendedName>
</protein>
<name>A0A1F5X1H1_9BACT</name>
<gene>
    <name evidence="1" type="ORF">A2924_00890</name>
</gene>
<reference evidence="1 2" key="1">
    <citation type="journal article" date="2016" name="Nat. Commun.">
        <title>Thousands of microbial genomes shed light on interconnected biogeochemical processes in an aquifer system.</title>
        <authorList>
            <person name="Anantharaman K."/>
            <person name="Brown C.T."/>
            <person name="Hug L.A."/>
            <person name="Sharon I."/>
            <person name="Castelle C.J."/>
            <person name="Probst A.J."/>
            <person name="Thomas B.C."/>
            <person name="Singh A."/>
            <person name="Wilkins M.J."/>
            <person name="Karaoz U."/>
            <person name="Brodie E.L."/>
            <person name="Williams K.H."/>
            <person name="Hubbard S.S."/>
            <person name="Banfield J.F."/>
        </authorList>
    </citation>
    <scope>NUCLEOTIDE SEQUENCE [LARGE SCALE GENOMIC DNA]</scope>
</reference>